<dbReference type="OrthoDB" id="4524286at2"/>
<dbReference type="CDD" id="cd18809">
    <property type="entry name" value="SF1_C_RecD"/>
    <property type="match status" value="1"/>
</dbReference>
<comment type="caution">
    <text evidence="3">The sequence shown here is derived from an EMBL/GenBank/DDBJ whole genome shotgun (WGS) entry which is preliminary data.</text>
</comment>
<evidence type="ECO:0000259" key="2">
    <source>
        <dbReference type="Pfam" id="PF08751"/>
    </source>
</evidence>
<dbReference type="Pfam" id="PF08751">
    <property type="entry name" value="TrwC"/>
    <property type="match status" value="1"/>
</dbReference>
<organism evidence="3 4">
    <name type="scientific">Cellulomonas xylanilytica</name>
    <dbReference type="NCBI Taxonomy" id="233583"/>
    <lineage>
        <taxon>Bacteria</taxon>
        <taxon>Bacillati</taxon>
        <taxon>Actinomycetota</taxon>
        <taxon>Actinomycetes</taxon>
        <taxon>Micrococcales</taxon>
        <taxon>Cellulomonadaceae</taxon>
        <taxon>Cellulomonas</taxon>
    </lineage>
</organism>
<dbReference type="AlphaFoldDB" id="A0A510UYZ9"/>
<feature type="domain" description="TrwC relaxase" evidence="2">
    <location>
        <begin position="19"/>
        <end position="374"/>
    </location>
</feature>
<accession>A0A510UYZ9</accession>
<sequence length="1194" mass="127196">MLDADRCCVMVMTLHRLTAGAGYQYLLRHTASGDCDRSGATSLTAYYTQSGNPPGRWLGAGLQGVGGVEAVAMERGDVVQEEPMARLFGKGCDPATGVPLGRAYVTGDPVAKRVEAQIKALPEELDAHARRAAIEAITRVELARGAPKAVAGFDLTFTPPKSVSTLWAVADDRTQATVLAAHRAAVDQALQFLEDRALYTRTGHAGCRQEPTLGAIAVAFEHWDSRAGDPNLHTHLVVANKVQGLDGAWRSLDSRALHHATVAISEVYDALMADELARRLPVRWEWRHRGARRSPRLEVDGVADALMGEFSTRSTRIDEAMTDEVARFAATHGRTPNRIEITRLRQQVTRATRPSKHVRPLGELLATWRTRAASLTGRSPEQLTAAALRREQRVPIGAAAVPAEVVERVAQVVLAGVMERRSTWTRWNVLAEAARVTRGLAMASVADRLYLLDSVTTVALRDGVSTAAPALFESGPPFQRPDGTSVFDRPDEERFTDRRVLDAEARLLTAAAADDGPATSLAALVMAASDAGTRLASDQMEVVRQVATSGHRLDVLVGPAGSGKTTTLRGVRRAWEHTYGRGAVIGLAPSSSAAAELARALEIPCENTAKWTFESTGQGAQRRTDLTARLAGARDGAARDGDLRALRTIETALAAQARETVRWSLQAGQLVIVDEASLAGTLTLDTIVAQAGTAGAKVLLVGDHGQLSAVDAGGAFGLLADRTRPARLTSLWRFSHPWEAAASLGLRDGDPRVVEEYVEHERVRAGAAEAMLEDAYTAWAADVEDGVDAILIAPDARTVAALNARAHRDRVADGLVTGEGVTSASGERLGVGDRIVTRRNERSLRPAAAGANSYVHNGDLWTVTHTHPDGSLTATRTRSATGTGAASVLLPADYVAQDVELGYASTTHRAQGITVDRTHVLAHPGMARENLYVAMTRGRHANHVYVALDAVDPECDDLPDAPSSSAGHEVLAAIIGTPSAEQSATAQIAAAQDAAGSMHRLQPIRRTLLAEASRNRWTQELDRAGLRAETIRDLQTASEAGTLFTRLDRIATLTPDPAAIVAELVKAATADASVEALTSEANGWLRAHAENPQEVPASSSSAGLDHDGLAMIATVEHLIAERAAALTGSVLDEQPAWLERLGPEPRDPRARAAWLAEITATAAHLDEQRPQLRGPARAPSGPPESVVSRGVSVR</sequence>
<evidence type="ECO:0000313" key="3">
    <source>
        <dbReference type="EMBL" id="GEK19878.1"/>
    </source>
</evidence>
<feature type="region of interest" description="Disordered" evidence="1">
    <location>
        <begin position="1163"/>
        <end position="1194"/>
    </location>
</feature>
<name>A0A510UYZ9_9CELL</name>
<reference evidence="3 4" key="1">
    <citation type="submission" date="2019-07" db="EMBL/GenBank/DDBJ databases">
        <title>Whole genome shotgun sequence of Cellulomonas xylanilytica NBRC 101102.</title>
        <authorList>
            <person name="Hosoyama A."/>
            <person name="Uohara A."/>
            <person name="Ohji S."/>
            <person name="Ichikawa N."/>
        </authorList>
    </citation>
    <scope>NUCLEOTIDE SEQUENCE [LARGE SCALE GENOMIC DNA]</scope>
    <source>
        <strain evidence="3 4">NBRC 101102</strain>
    </source>
</reference>
<proteinExistence type="predicted"/>
<dbReference type="RefSeq" id="WP_146925366.1">
    <property type="nucleotide sequence ID" value="NZ_BJUB01000001.1"/>
</dbReference>
<dbReference type="EMBL" id="BJUB01000001">
    <property type="protein sequence ID" value="GEK19878.1"/>
    <property type="molecule type" value="Genomic_DNA"/>
</dbReference>
<dbReference type="Proteomes" id="UP000321118">
    <property type="component" value="Unassembled WGS sequence"/>
</dbReference>
<gene>
    <name evidence="3" type="ORF">CXY01_03980</name>
</gene>
<dbReference type="Gene3D" id="3.40.50.300">
    <property type="entry name" value="P-loop containing nucleotide triphosphate hydrolases"/>
    <property type="match status" value="2"/>
</dbReference>
<dbReference type="NCBIfam" id="NF041492">
    <property type="entry name" value="MobF"/>
    <property type="match status" value="1"/>
</dbReference>
<dbReference type="Pfam" id="PF13604">
    <property type="entry name" value="AAA_30"/>
    <property type="match status" value="1"/>
</dbReference>
<keyword evidence="4" id="KW-1185">Reference proteome</keyword>
<evidence type="ECO:0000313" key="4">
    <source>
        <dbReference type="Proteomes" id="UP000321118"/>
    </source>
</evidence>
<protein>
    <recommendedName>
        <fullName evidence="2">TrwC relaxase domain-containing protein</fullName>
    </recommendedName>
</protein>
<evidence type="ECO:0000256" key="1">
    <source>
        <dbReference type="SAM" id="MobiDB-lite"/>
    </source>
</evidence>
<dbReference type="InterPro" id="IPR014862">
    <property type="entry name" value="TrwC"/>
</dbReference>
<dbReference type="InterPro" id="IPR027417">
    <property type="entry name" value="P-loop_NTPase"/>
</dbReference>
<dbReference type="SUPFAM" id="SSF52540">
    <property type="entry name" value="P-loop containing nucleoside triphosphate hydrolases"/>
    <property type="match status" value="2"/>
</dbReference>
<dbReference type="SUPFAM" id="SSF55464">
    <property type="entry name" value="Origin of replication-binding domain, RBD-like"/>
    <property type="match status" value="1"/>
</dbReference>